<evidence type="ECO:0000259" key="3">
    <source>
        <dbReference type="SMART" id="SM00822"/>
    </source>
</evidence>
<dbReference type="InterPro" id="IPR036291">
    <property type="entry name" value="NAD(P)-bd_dom_sf"/>
</dbReference>
<comment type="caution">
    <text evidence="4">The sequence shown here is derived from an EMBL/GenBank/DDBJ whole genome shotgun (WGS) entry which is preliminary data.</text>
</comment>
<dbReference type="InterPro" id="IPR002347">
    <property type="entry name" value="SDR_fam"/>
</dbReference>
<feature type="domain" description="Ketoreductase" evidence="3">
    <location>
        <begin position="4"/>
        <end position="186"/>
    </location>
</feature>
<proteinExistence type="inferred from homology"/>
<dbReference type="PANTHER" id="PTHR43639:SF1">
    <property type="entry name" value="SHORT-CHAIN DEHYDROGENASE_REDUCTASE FAMILY PROTEIN"/>
    <property type="match status" value="1"/>
</dbReference>
<dbReference type="PANTHER" id="PTHR43639">
    <property type="entry name" value="OXIDOREDUCTASE, SHORT-CHAIN DEHYDROGENASE/REDUCTASE FAMILY (AFU_ORTHOLOGUE AFUA_5G02870)"/>
    <property type="match status" value="1"/>
</dbReference>
<evidence type="ECO:0000313" key="5">
    <source>
        <dbReference type="Proteomes" id="UP001518990"/>
    </source>
</evidence>
<dbReference type="Pfam" id="PF13561">
    <property type="entry name" value="adh_short_C2"/>
    <property type="match status" value="1"/>
</dbReference>
<evidence type="ECO:0000256" key="1">
    <source>
        <dbReference type="ARBA" id="ARBA00006484"/>
    </source>
</evidence>
<keyword evidence="2" id="KW-0560">Oxidoreductase</keyword>
<gene>
    <name evidence="4" type="ORF">IAI60_00375</name>
</gene>
<sequence>MAGRAILVTGGSSGIGAATCRALAAPGVRLAVHARGNREGAERVAAAAREAGAEAHVLLSDLARPGAAEALVEQAAGALGGLDVVVSNAGFADRTPVMSLTDEGFARTQDTVLWALLRLARAAGPLLARGEAPRFVAVSSFVAHSFRPDSTLFPATAAAKAGVEALVKSLAVEWAPAVTVNAVSPGYIRKDAQAHAAVDEAARQAMLSRIPLGRIGLPEEVAAAIAFLASPAAGYVTGQVLHVNGGLVI</sequence>
<dbReference type="InterPro" id="IPR057326">
    <property type="entry name" value="KR_dom"/>
</dbReference>
<dbReference type="RefSeq" id="WP_207444687.1">
    <property type="nucleotide sequence ID" value="NZ_JACTNF010000001.1"/>
</dbReference>
<keyword evidence="5" id="KW-1185">Reference proteome</keyword>
<accession>A0ABS3K6H6</accession>
<name>A0ABS3K6H6_9PROT</name>
<dbReference type="Proteomes" id="UP001518990">
    <property type="component" value="Unassembled WGS sequence"/>
</dbReference>
<dbReference type="SUPFAM" id="SSF51735">
    <property type="entry name" value="NAD(P)-binding Rossmann-fold domains"/>
    <property type="match status" value="1"/>
</dbReference>
<organism evidence="4 5">
    <name type="scientific">Roseomonas marmotae</name>
    <dbReference type="NCBI Taxonomy" id="2768161"/>
    <lineage>
        <taxon>Bacteria</taxon>
        <taxon>Pseudomonadati</taxon>
        <taxon>Pseudomonadota</taxon>
        <taxon>Alphaproteobacteria</taxon>
        <taxon>Acetobacterales</taxon>
        <taxon>Roseomonadaceae</taxon>
        <taxon>Roseomonas</taxon>
    </lineage>
</organism>
<evidence type="ECO:0000256" key="2">
    <source>
        <dbReference type="ARBA" id="ARBA00023002"/>
    </source>
</evidence>
<protein>
    <submittedName>
        <fullName evidence="4">SDR family oxidoreductase</fullName>
    </submittedName>
</protein>
<dbReference type="SMART" id="SM00822">
    <property type="entry name" value="PKS_KR"/>
    <property type="match status" value="1"/>
</dbReference>
<comment type="similarity">
    <text evidence="1">Belongs to the short-chain dehydrogenases/reductases (SDR) family.</text>
</comment>
<dbReference type="Gene3D" id="3.40.50.720">
    <property type="entry name" value="NAD(P)-binding Rossmann-like Domain"/>
    <property type="match status" value="1"/>
</dbReference>
<reference evidence="4 5" key="1">
    <citation type="submission" date="2020-09" db="EMBL/GenBank/DDBJ databases">
        <title>Roseomonas.</title>
        <authorList>
            <person name="Zhu W."/>
        </authorList>
    </citation>
    <scope>NUCLEOTIDE SEQUENCE [LARGE SCALE GENOMIC DNA]</scope>
    <source>
        <strain evidence="4 5">1311</strain>
    </source>
</reference>
<dbReference type="EMBL" id="JACTNF010000001">
    <property type="protein sequence ID" value="MBO1073058.1"/>
    <property type="molecule type" value="Genomic_DNA"/>
</dbReference>
<evidence type="ECO:0000313" key="4">
    <source>
        <dbReference type="EMBL" id="MBO1073058.1"/>
    </source>
</evidence>
<dbReference type="PRINTS" id="PR00081">
    <property type="entry name" value="GDHRDH"/>
</dbReference>